<keyword evidence="2" id="KW-0732">Signal</keyword>
<feature type="compositionally biased region" description="Basic and acidic residues" evidence="1">
    <location>
        <begin position="102"/>
        <end position="120"/>
    </location>
</feature>
<evidence type="ECO:0000313" key="4">
    <source>
        <dbReference type="Proteomes" id="UP000215441"/>
    </source>
</evidence>
<feature type="compositionally biased region" description="Basic and acidic residues" evidence="1">
    <location>
        <begin position="189"/>
        <end position="208"/>
    </location>
</feature>
<name>A0A235EIH6_9BURK</name>
<proteinExistence type="predicted"/>
<evidence type="ECO:0000256" key="2">
    <source>
        <dbReference type="SAM" id="SignalP"/>
    </source>
</evidence>
<evidence type="ECO:0000256" key="1">
    <source>
        <dbReference type="SAM" id="MobiDB-lite"/>
    </source>
</evidence>
<feature type="chain" id="PRO_5012647036" evidence="2">
    <location>
        <begin position="28"/>
        <end position="234"/>
    </location>
</feature>
<organism evidence="3 4">
    <name type="scientific">Acidovorax kalamii</name>
    <dbReference type="NCBI Taxonomy" id="2004485"/>
    <lineage>
        <taxon>Bacteria</taxon>
        <taxon>Pseudomonadati</taxon>
        <taxon>Pseudomonadota</taxon>
        <taxon>Betaproteobacteria</taxon>
        <taxon>Burkholderiales</taxon>
        <taxon>Comamonadaceae</taxon>
        <taxon>Acidovorax</taxon>
    </lineage>
</organism>
<feature type="compositionally biased region" description="Low complexity" evidence="1">
    <location>
        <begin position="173"/>
        <end position="186"/>
    </location>
</feature>
<reference evidence="3 4" key="1">
    <citation type="submission" date="2017-07" db="EMBL/GenBank/DDBJ databases">
        <title>Acidovorax KNDSW TSA 6 genome sequence and assembly.</title>
        <authorList>
            <person name="Mayilraj S."/>
        </authorList>
    </citation>
    <scope>NUCLEOTIDE SEQUENCE [LARGE SCALE GENOMIC DNA]</scope>
    <source>
        <strain evidence="3 4">KNDSW-TSA6</strain>
    </source>
</reference>
<dbReference type="RefSeq" id="WP_094291037.1">
    <property type="nucleotide sequence ID" value="NZ_NOIG01000011.1"/>
</dbReference>
<sequence>MMQRAFFAATVLATVLVLPVAPVWAQAADGTQDSAQAAAAAHRKAEHERIGHEREALAAVRQKEEAACYKQFAVEDCLRSVRTKAREAGDRLRAQEVELNDAERREKAAERLRSIEEKQKAVPPPASRGQGTDATVRKTPADPASTKAQRDHDAEQRALLQRNRVQQHDSEQAARAAVQADRAAQARIRHAETLKAAEERRARVEKSQADAAAKGHPPAAPLPTPARAVSSPVR</sequence>
<dbReference type="EMBL" id="NOIG01000011">
    <property type="protein sequence ID" value="OYD48811.1"/>
    <property type="molecule type" value="Genomic_DNA"/>
</dbReference>
<comment type="caution">
    <text evidence="3">The sequence shown here is derived from an EMBL/GenBank/DDBJ whole genome shotgun (WGS) entry which is preliminary data.</text>
</comment>
<dbReference type="OrthoDB" id="8914044at2"/>
<gene>
    <name evidence="3" type="ORF">CBY09_18545</name>
</gene>
<evidence type="ECO:0000313" key="3">
    <source>
        <dbReference type="EMBL" id="OYD48811.1"/>
    </source>
</evidence>
<feature type="signal peptide" evidence="2">
    <location>
        <begin position="1"/>
        <end position="27"/>
    </location>
</feature>
<keyword evidence="4" id="KW-1185">Reference proteome</keyword>
<dbReference type="Proteomes" id="UP000215441">
    <property type="component" value="Unassembled WGS sequence"/>
</dbReference>
<dbReference type="AlphaFoldDB" id="A0A235EIH6"/>
<feature type="region of interest" description="Disordered" evidence="1">
    <location>
        <begin position="102"/>
        <end position="234"/>
    </location>
</feature>
<accession>A0A235EIH6</accession>
<protein>
    <submittedName>
        <fullName evidence="3">Uncharacterized protein</fullName>
    </submittedName>
</protein>